<feature type="transmembrane region" description="Helical" evidence="7">
    <location>
        <begin position="127"/>
        <end position="145"/>
    </location>
</feature>
<dbReference type="GO" id="GO:0006629">
    <property type="term" value="P:lipid metabolic process"/>
    <property type="evidence" value="ECO:0007669"/>
    <property type="project" value="InterPro"/>
</dbReference>
<evidence type="ECO:0000256" key="7">
    <source>
        <dbReference type="SAM" id="Phobius"/>
    </source>
</evidence>
<name>A0A917J996_9SPHI</name>
<proteinExistence type="predicted"/>
<keyword evidence="6 7" id="KW-0472">Membrane</keyword>
<comment type="subcellular location">
    <subcellularLocation>
        <location evidence="1">Membrane</location>
        <topology evidence="1">Multi-pass membrane protein</topology>
    </subcellularLocation>
</comment>
<dbReference type="InterPro" id="IPR032805">
    <property type="entry name" value="Wax_synthase_dom"/>
</dbReference>
<keyword evidence="4 7" id="KW-0812">Transmembrane</keyword>
<dbReference type="AlphaFoldDB" id="A0A917J996"/>
<protein>
    <recommendedName>
        <fullName evidence="8">Wax synthase domain-containing protein</fullName>
    </recommendedName>
</protein>
<feature type="transmembrane region" description="Helical" evidence="7">
    <location>
        <begin position="287"/>
        <end position="305"/>
    </location>
</feature>
<keyword evidence="5 7" id="KW-1133">Transmembrane helix</keyword>
<evidence type="ECO:0000259" key="8">
    <source>
        <dbReference type="Pfam" id="PF13813"/>
    </source>
</evidence>
<organism evidence="9 10">
    <name type="scientific">Mucilaginibacter galii</name>
    <dbReference type="NCBI Taxonomy" id="2005073"/>
    <lineage>
        <taxon>Bacteria</taxon>
        <taxon>Pseudomonadati</taxon>
        <taxon>Bacteroidota</taxon>
        <taxon>Sphingobacteriia</taxon>
        <taxon>Sphingobacteriales</taxon>
        <taxon>Sphingobacteriaceae</taxon>
        <taxon>Mucilaginibacter</taxon>
    </lineage>
</organism>
<comment type="caution">
    <text evidence="9">The sequence shown here is derived from an EMBL/GenBank/DDBJ whole genome shotgun (WGS) entry which is preliminary data.</text>
</comment>
<keyword evidence="3" id="KW-0808">Transferase</keyword>
<dbReference type="PANTHER" id="PTHR31595:SF57">
    <property type="entry name" value="OS04G0481900 PROTEIN"/>
    <property type="match status" value="1"/>
</dbReference>
<evidence type="ECO:0000313" key="10">
    <source>
        <dbReference type="Proteomes" id="UP000662074"/>
    </source>
</evidence>
<feature type="domain" description="Wax synthase" evidence="8">
    <location>
        <begin position="188"/>
        <end position="263"/>
    </location>
</feature>
<keyword evidence="10" id="KW-1185">Reference proteome</keyword>
<evidence type="ECO:0000256" key="3">
    <source>
        <dbReference type="ARBA" id="ARBA00022679"/>
    </source>
</evidence>
<feature type="transmembrane region" description="Helical" evidence="7">
    <location>
        <begin position="55"/>
        <end position="76"/>
    </location>
</feature>
<evidence type="ECO:0000256" key="2">
    <source>
        <dbReference type="ARBA" id="ARBA00005179"/>
    </source>
</evidence>
<dbReference type="GO" id="GO:0008374">
    <property type="term" value="F:O-acyltransferase activity"/>
    <property type="evidence" value="ECO:0007669"/>
    <property type="project" value="InterPro"/>
</dbReference>
<feature type="transmembrane region" description="Helical" evidence="7">
    <location>
        <begin position="32"/>
        <end position="49"/>
    </location>
</feature>
<evidence type="ECO:0000256" key="6">
    <source>
        <dbReference type="ARBA" id="ARBA00023136"/>
    </source>
</evidence>
<dbReference type="RefSeq" id="WP_188415303.1">
    <property type="nucleotide sequence ID" value="NZ_BMDO01000003.1"/>
</dbReference>
<dbReference type="InterPro" id="IPR044851">
    <property type="entry name" value="Wax_synthase"/>
</dbReference>
<feature type="transmembrane region" description="Helical" evidence="7">
    <location>
        <begin position="230"/>
        <end position="249"/>
    </location>
</feature>
<dbReference type="PANTHER" id="PTHR31595">
    <property type="entry name" value="LONG-CHAIN-ALCOHOL O-FATTY-ACYLTRANSFERASE 3-RELATED"/>
    <property type="match status" value="1"/>
</dbReference>
<dbReference type="EMBL" id="BMDO01000003">
    <property type="protein sequence ID" value="GGI50265.1"/>
    <property type="molecule type" value="Genomic_DNA"/>
</dbReference>
<evidence type="ECO:0000256" key="4">
    <source>
        <dbReference type="ARBA" id="ARBA00022692"/>
    </source>
</evidence>
<feature type="transmembrane region" description="Helical" evidence="7">
    <location>
        <begin position="6"/>
        <end position="25"/>
    </location>
</feature>
<comment type="pathway">
    <text evidence="2">Secondary metabolite biosynthesis.</text>
</comment>
<feature type="transmembrane region" description="Helical" evidence="7">
    <location>
        <begin position="151"/>
        <end position="173"/>
    </location>
</feature>
<evidence type="ECO:0000313" key="9">
    <source>
        <dbReference type="EMBL" id="GGI50265.1"/>
    </source>
</evidence>
<gene>
    <name evidence="9" type="ORF">GCM10011425_14770</name>
</gene>
<accession>A0A917J996</accession>
<evidence type="ECO:0000256" key="5">
    <source>
        <dbReference type="ARBA" id="ARBA00022989"/>
    </source>
</evidence>
<dbReference type="Pfam" id="PF13813">
    <property type="entry name" value="MBOAT_2"/>
    <property type="match status" value="1"/>
</dbReference>
<reference evidence="9" key="1">
    <citation type="journal article" date="2014" name="Int. J. Syst. Evol. Microbiol.">
        <title>Complete genome sequence of Corynebacterium casei LMG S-19264T (=DSM 44701T), isolated from a smear-ripened cheese.</title>
        <authorList>
            <consortium name="US DOE Joint Genome Institute (JGI-PGF)"/>
            <person name="Walter F."/>
            <person name="Albersmeier A."/>
            <person name="Kalinowski J."/>
            <person name="Ruckert C."/>
        </authorList>
    </citation>
    <scope>NUCLEOTIDE SEQUENCE</scope>
    <source>
        <strain evidence="9">CCM 8711</strain>
    </source>
</reference>
<sequence>MKIELLTLLHFALLNASLVFVGYVLVKRQQLLLSWLLLLLGVGDVYFAFAAVHPIIQMLAIIATTFTGMKVIAVICEYKGKAPNLTMPQWLAFAVGWVGMRAKPFETLGGKPVPQAWPIIKFGVSRVIAGAAVVLLAHQVVGLPWNTGLTYTLVSIMLLVGFSLILHFGLLGISAGTWRLAGVNTYVLFRQPAKATSLAEFWGKRWNLAFSEMTSMAIFRPLKNKTGGTIALMLAFLFSGLLHELALSIPVHSGYGLPTLYFFIQGTAVLVEKALVLNKFTFVQHWFWARAWVFFWLILPMPLLFHEQFIKQIVWPLAGLSL</sequence>
<reference evidence="9" key="2">
    <citation type="submission" date="2020-09" db="EMBL/GenBank/DDBJ databases">
        <authorList>
            <person name="Sun Q."/>
            <person name="Sedlacek I."/>
        </authorList>
    </citation>
    <scope>NUCLEOTIDE SEQUENCE</scope>
    <source>
        <strain evidence="9">CCM 8711</strain>
    </source>
</reference>
<dbReference type="Proteomes" id="UP000662074">
    <property type="component" value="Unassembled WGS sequence"/>
</dbReference>
<evidence type="ECO:0000256" key="1">
    <source>
        <dbReference type="ARBA" id="ARBA00004141"/>
    </source>
</evidence>
<dbReference type="GO" id="GO:0016020">
    <property type="term" value="C:membrane"/>
    <property type="evidence" value="ECO:0007669"/>
    <property type="project" value="UniProtKB-SubCell"/>
</dbReference>